<evidence type="ECO:0000256" key="10">
    <source>
        <dbReference type="ARBA" id="ARBA00023237"/>
    </source>
</evidence>
<dbReference type="GO" id="GO:0044718">
    <property type="term" value="P:siderophore transmembrane transport"/>
    <property type="evidence" value="ECO:0007669"/>
    <property type="project" value="TreeGrafter"/>
</dbReference>
<keyword evidence="8 11" id="KW-0472">Membrane</keyword>
<evidence type="ECO:0000256" key="9">
    <source>
        <dbReference type="ARBA" id="ARBA00023170"/>
    </source>
</evidence>
<dbReference type="InterPro" id="IPR036942">
    <property type="entry name" value="Beta-barrel_TonB_sf"/>
</dbReference>
<evidence type="ECO:0000313" key="18">
    <source>
        <dbReference type="Proteomes" id="UP000238220"/>
    </source>
</evidence>
<dbReference type="EMBL" id="PSNW01000006">
    <property type="protein sequence ID" value="PPE73600.1"/>
    <property type="molecule type" value="Genomic_DNA"/>
</dbReference>
<sequence>MTSNDKYARRLRPAAMGMFLAFGPWMASAQEPAAPAPDTPTIALPDAPAPVPVLAPATPRAVRLQPVVVTGTRTAHSLDESPVEVQLIDAEDIRRSGARDVAELLEREGGVYASRSAGRGSRIELQGLSSEHVLVLVDGRRLIGRINGAIDLSRLPTGDVERIEIVKGPSSALYGADALGGVINIITRRGGRDSGGAVTARIDEDRNLDLHGHAGWALGPVQGSSASGLSRLESYDLDAGTPSNDGGDGDSRFLSTNADWQIDEHASLGLSGSYTLDDGKRIDGGSANRYFDTHKRVEEVRVGAAPRYALDASTGISGDLYYNRYFDQFLQTSRADGSVSLDEETVDEIAVGTVQLEHRRGEHRLIGGLEAQFERLEADRLDHTGERDRQAVYAQDEWVPEWREGRLTVVPGLRYDRDSQFGDQFSPKLALRYALSDAWVLRAGYGRGYRAPDFKQLLLLFENPGVGYRVEGNPDLKPERSTGVNLGATWLAGDRASLSFGAYHNRVRDLIDVIQTEAGPPIVFSYRNVASATLTGLDAQARLRPWQPLELQLGYGWLRSRDDDTGDQLSGRPEHRANAALRYEQNDCALQLRGVWIGSRRFAVDLDTGGTPTPAGKAGSYALFDLRAEWLRWEQLDLAIGMDNLLDEGDPQYLPIAPRAAYLELTWNFR</sequence>
<evidence type="ECO:0000256" key="4">
    <source>
        <dbReference type="ARBA" id="ARBA00022452"/>
    </source>
</evidence>
<keyword evidence="4 11" id="KW-1134">Transmembrane beta strand</keyword>
<keyword evidence="10 11" id="KW-0998">Cell outer membrane</keyword>
<evidence type="ECO:0000256" key="6">
    <source>
        <dbReference type="ARBA" id="ARBA00022729"/>
    </source>
</evidence>
<evidence type="ECO:0008006" key="19">
    <source>
        <dbReference type="Google" id="ProtNLM"/>
    </source>
</evidence>
<evidence type="ECO:0000256" key="1">
    <source>
        <dbReference type="ARBA" id="ARBA00004571"/>
    </source>
</evidence>
<evidence type="ECO:0000256" key="13">
    <source>
        <dbReference type="SAM" id="MobiDB-lite"/>
    </source>
</evidence>
<comment type="subcellular location">
    <subcellularLocation>
        <location evidence="1 11">Cell outer membrane</location>
        <topology evidence="1 11">Multi-pass membrane protein</topology>
    </subcellularLocation>
</comment>
<comment type="similarity">
    <text evidence="2">Belongs to the TonB-dependent receptor family. Hemoglobin/haptoglobin binding protein subfamily.</text>
</comment>
<feature type="domain" description="TonB-dependent receptor plug" evidence="16">
    <location>
        <begin position="78"/>
        <end position="182"/>
    </location>
</feature>
<protein>
    <recommendedName>
        <fullName evidence="19">TonB-dependent receptor</fullName>
    </recommendedName>
</protein>
<comment type="caution">
    <text evidence="17">The sequence shown here is derived from an EMBL/GenBank/DDBJ whole genome shotgun (WGS) entry which is preliminary data.</text>
</comment>
<evidence type="ECO:0000259" key="15">
    <source>
        <dbReference type="Pfam" id="PF00593"/>
    </source>
</evidence>
<dbReference type="PROSITE" id="PS52016">
    <property type="entry name" value="TONB_DEPENDENT_REC_3"/>
    <property type="match status" value="1"/>
</dbReference>
<dbReference type="InterPro" id="IPR037066">
    <property type="entry name" value="Plug_dom_sf"/>
</dbReference>
<feature type="region of interest" description="Disordered" evidence="13">
    <location>
        <begin position="235"/>
        <end position="254"/>
    </location>
</feature>
<dbReference type="GO" id="GO:0015344">
    <property type="term" value="F:siderophore uptake transmembrane transporter activity"/>
    <property type="evidence" value="ECO:0007669"/>
    <property type="project" value="TreeGrafter"/>
</dbReference>
<evidence type="ECO:0000256" key="8">
    <source>
        <dbReference type="ARBA" id="ARBA00023136"/>
    </source>
</evidence>
<feature type="domain" description="TonB-dependent receptor-like beta-barrel" evidence="15">
    <location>
        <begin position="235"/>
        <end position="645"/>
    </location>
</feature>
<keyword evidence="9" id="KW-0675">Receptor</keyword>
<dbReference type="InterPro" id="IPR039426">
    <property type="entry name" value="TonB-dep_rcpt-like"/>
</dbReference>
<dbReference type="OrthoDB" id="9764669at2"/>
<evidence type="ECO:0000256" key="12">
    <source>
        <dbReference type="RuleBase" id="RU003357"/>
    </source>
</evidence>
<dbReference type="Gene3D" id="2.40.170.20">
    <property type="entry name" value="TonB-dependent receptor, beta-barrel domain"/>
    <property type="match status" value="1"/>
</dbReference>
<dbReference type="PANTHER" id="PTHR30069:SF29">
    <property type="entry name" value="HEMOGLOBIN AND HEMOGLOBIN-HAPTOGLOBIN-BINDING PROTEIN 1-RELATED"/>
    <property type="match status" value="1"/>
</dbReference>
<evidence type="ECO:0000313" key="17">
    <source>
        <dbReference type="EMBL" id="PPE73600.1"/>
    </source>
</evidence>
<dbReference type="Gene3D" id="2.170.130.10">
    <property type="entry name" value="TonB-dependent receptor, plug domain"/>
    <property type="match status" value="1"/>
</dbReference>
<dbReference type="Proteomes" id="UP000238220">
    <property type="component" value="Unassembled WGS sequence"/>
</dbReference>
<evidence type="ECO:0000256" key="2">
    <source>
        <dbReference type="ARBA" id="ARBA00008143"/>
    </source>
</evidence>
<dbReference type="PANTHER" id="PTHR30069">
    <property type="entry name" value="TONB-DEPENDENT OUTER MEMBRANE RECEPTOR"/>
    <property type="match status" value="1"/>
</dbReference>
<evidence type="ECO:0000256" key="3">
    <source>
        <dbReference type="ARBA" id="ARBA00022448"/>
    </source>
</evidence>
<dbReference type="GO" id="GO:0009279">
    <property type="term" value="C:cell outer membrane"/>
    <property type="evidence" value="ECO:0007669"/>
    <property type="project" value="UniProtKB-SubCell"/>
</dbReference>
<evidence type="ECO:0000256" key="11">
    <source>
        <dbReference type="PROSITE-ProRule" id="PRU01360"/>
    </source>
</evidence>
<feature type="signal peptide" evidence="14">
    <location>
        <begin position="1"/>
        <end position="29"/>
    </location>
</feature>
<dbReference type="SUPFAM" id="SSF56935">
    <property type="entry name" value="Porins"/>
    <property type="match status" value="1"/>
</dbReference>
<evidence type="ECO:0000256" key="14">
    <source>
        <dbReference type="SAM" id="SignalP"/>
    </source>
</evidence>
<keyword evidence="5 11" id="KW-0812">Transmembrane</keyword>
<keyword evidence="18" id="KW-1185">Reference proteome</keyword>
<dbReference type="InterPro" id="IPR000531">
    <property type="entry name" value="Beta-barrel_TonB"/>
</dbReference>
<dbReference type="Pfam" id="PF00593">
    <property type="entry name" value="TonB_dep_Rec_b-barrel"/>
    <property type="match status" value="1"/>
</dbReference>
<evidence type="ECO:0000259" key="16">
    <source>
        <dbReference type="Pfam" id="PF07715"/>
    </source>
</evidence>
<organism evidence="17 18">
    <name type="scientific">Solimonas fluminis</name>
    <dbReference type="NCBI Taxonomy" id="2086571"/>
    <lineage>
        <taxon>Bacteria</taxon>
        <taxon>Pseudomonadati</taxon>
        <taxon>Pseudomonadota</taxon>
        <taxon>Gammaproteobacteria</taxon>
        <taxon>Nevskiales</taxon>
        <taxon>Nevskiaceae</taxon>
        <taxon>Solimonas</taxon>
    </lineage>
</organism>
<dbReference type="AlphaFoldDB" id="A0A2S5TF37"/>
<keyword evidence="7 12" id="KW-0798">TonB box</keyword>
<name>A0A2S5TF37_9GAMM</name>
<reference evidence="17 18" key="1">
    <citation type="submission" date="2018-02" db="EMBL/GenBank/DDBJ databases">
        <title>Genome sequencing of Solimonas sp. HR-BB.</title>
        <authorList>
            <person name="Lee Y."/>
            <person name="Jeon C.O."/>
        </authorList>
    </citation>
    <scope>NUCLEOTIDE SEQUENCE [LARGE SCALE GENOMIC DNA]</scope>
    <source>
        <strain evidence="17 18">HR-BB</strain>
    </source>
</reference>
<keyword evidence="3 11" id="KW-0813">Transport</keyword>
<dbReference type="RefSeq" id="WP_104230662.1">
    <property type="nucleotide sequence ID" value="NZ_PSNW01000006.1"/>
</dbReference>
<dbReference type="Pfam" id="PF07715">
    <property type="entry name" value="Plug"/>
    <property type="match status" value="1"/>
</dbReference>
<evidence type="ECO:0000256" key="5">
    <source>
        <dbReference type="ARBA" id="ARBA00022692"/>
    </source>
</evidence>
<gene>
    <name evidence="17" type="ORF">C3942_12420</name>
</gene>
<proteinExistence type="inferred from homology"/>
<evidence type="ECO:0000256" key="7">
    <source>
        <dbReference type="ARBA" id="ARBA00023077"/>
    </source>
</evidence>
<dbReference type="CDD" id="cd01347">
    <property type="entry name" value="ligand_gated_channel"/>
    <property type="match status" value="1"/>
</dbReference>
<keyword evidence="6 14" id="KW-0732">Signal</keyword>
<dbReference type="InterPro" id="IPR012910">
    <property type="entry name" value="Plug_dom"/>
</dbReference>
<feature type="chain" id="PRO_5015411495" description="TonB-dependent receptor" evidence="14">
    <location>
        <begin position="30"/>
        <end position="670"/>
    </location>
</feature>
<accession>A0A2S5TF37</accession>